<accession>A0ABV0C3J5</accession>
<sequence>MDFQEFATIIHDVYMVFIRNLIRLTYILTITKSMYSSGIKYSLARCFIVASLLALSFIAKSQEDKEVIFISYENFLPTPKIGVYKFYEELLKAFPKANGRIIIEFSAMKDSSVLEIKYLGYVNDIDSLKQKFENISKWIPATKDSRPMSIKQNYSFQFGKLSHIGDIGHFFHKSDSVAVYDKDHIRHIGGRWLDRFYISTVDYFFNKGKIKKIVIKNNNLKEVRSIYDNYSYYKSLEQFLIFYYGLPTKYIQSPNIPRPSSKLFYEKVKEIENKDYSISWNDFLDGEILLETTKGTTQLTYEFY</sequence>
<dbReference type="Proteomes" id="UP001409291">
    <property type="component" value="Unassembled WGS sequence"/>
</dbReference>
<proteinExistence type="predicted"/>
<organism evidence="1 2">
    <name type="scientific">Sphingobacterium kitahiroshimense</name>
    <dbReference type="NCBI Taxonomy" id="470446"/>
    <lineage>
        <taxon>Bacteria</taxon>
        <taxon>Pseudomonadati</taxon>
        <taxon>Bacteroidota</taxon>
        <taxon>Sphingobacteriia</taxon>
        <taxon>Sphingobacteriales</taxon>
        <taxon>Sphingobacteriaceae</taxon>
        <taxon>Sphingobacterium</taxon>
    </lineage>
</organism>
<dbReference type="RefSeq" id="WP_346583173.1">
    <property type="nucleotide sequence ID" value="NZ_JBDJNQ010000016.1"/>
</dbReference>
<evidence type="ECO:0000313" key="2">
    <source>
        <dbReference type="Proteomes" id="UP001409291"/>
    </source>
</evidence>
<name>A0ABV0C3J5_9SPHI</name>
<comment type="caution">
    <text evidence="1">The sequence shown here is derived from an EMBL/GenBank/DDBJ whole genome shotgun (WGS) entry which is preliminary data.</text>
</comment>
<evidence type="ECO:0000313" key="1">
    <source>
        <dbReference type="EMBL" id="MEN5380319.1"/>
    </source>
</evidence>
<dbReference type="EMBL" id="JBDJNQ010000016">
    <property type="protein sequence ID" value="MEN5380319.1"/>
    <property type="molecule type" value="Genomic_DNA"/>
</dbReference>
<keyword evidence="2" id="KW-1185">Reference proteome</keyword>
<gene>
    <name evidence="1" type="ORF">ABE541_23845</name>
</gene>
<protein>
    <submittedName>
        <fullName evidence="1">Uncharacterized protein</fullName>
    </submittedName>
</protein>
<reference evidence="1 2" key="1">
    <citation type="submission" date="2024-04" db="EMBL/GenBank/DDBJ databases">
        <title>WGS of bacteria from Torrens River.</title>
        <authorList>
            <person name="Wyrsch E.R."/>
            <person name="Drigo B."/>
        </authorList>
    </citation>
    <scope>NUCLEOTIDE SEQUENCE [LARGE SCALE GENOMIC DNA]</scope>
    <source>
        <strain evidence="1 2">TWI391</strain>
    </source>
</reference>